<name>A0ABX0V4W4_9HYPH</name>
<sequence>MGLGRPCKQQGGSDDGKAQQCRTTFQLIPLLASRPDYVHPCQPIHQFTYHFRRESSARIMTFPGRRPRFAWGLPFAGAARSLAEGGNGSSAPLPDCGT</sequence>
<accession>A0ABX0V4W4</accession>
<keyword evidence="2" id="KW-1185">Reference proteome</keyword>
<protein>
    <submittedName>
        <fullName evidence="1">Uncharacterized protein</fullName>
    </submittedName>
</protein>
<dbReference type="Proteomes" id="UP001429580">
    <property type="component" value="Unassembled WGS sequence"/>
</dbReference>
<dbReference type="EMBL" id="JAASQI010000009">
    <property type="protein sequence ID" value="NIJ59623.1"/>
    <property type="molecule type" value="Genomic_DNA"/>
</dbReference>
<comment type="caution">
    <text evidence="1">The sequence shown here is derived from an EMBL/GenBank/DDBJ whole genome shotgun (WGS) entry which is preliminary data.</text>
</comment>
<gene>
    <name evidence="1" type="ORF">FHS82_003481</name>
</gene>
<organism evidence="1 2">
    <name type="scientific">Pseudochelatococcus lubricantis</name>
    <dbReference type="NCBI Taxonomy" id="1538102"/>
    <lineage>
        <taxon>Bacteria</taxon>
        <taxon>Pseudomonadati</taxon>
        <taxon>Pseudomonadota</taxon>
        <taxon>Alphaproteobacteria</taxon>
        <taxon>Hyphomicrobiales</taxon>
        <taxon>Chelatococcaceae</taxon>
        <taxon>Pseudochelatococcus</taxon>
    </lineage>
</organism>
<proteinExistence type="predicted"/>
<reference evidence="1 2" key="1">
    <citation type="submission" date="2020-03" db="EMBL/GenBank/DDBJ databases">
        <title>Genomic Encyclopedia of Type Strains, Phase IV (KMG-IV): sequencing the most valuable type-strain genomes for metagenomic binning, comparative biology and taxonomic classification.</title>
        <authorList>
            <person name="Goeker M."/>
        </authorList>
    </citation>
    <scope>NUCLEOTIDE SEQUENCE [LARGE SCALE GENOMIC DNA]</scope>
    <source>
        <strain evidence="1 2">DSM 103870</strain>
    </source>
</reference>
<evidence type="ECO:0000313" key="1">
    <source>
        <dbReference type="EMBL" id="NIJ59623.1"/>
    </source>
</evidence>
<evidence type="ECO:0000313" key="2">
    <source>
        <dbReference type="Proteomes" id="UP001429580"/>
    </source>
</evidence>